<evidence type="ECO:0000259" key="1">
    <source>
        <dbReference type="Pfam" id="PF07992"/>
    </source>
</evidence>
<comment type="caution">
    <text evidence="2">The sequence shown here is derived from an EMBL/GenBank/DDBJ whole genome shotgun (WGS) entry which is preliminary data.</text>
</comment>
<dbReference type="InterPro" id="IPR051394">
    <property type="entry name" value="Glutamate_Synthase"/>
</dbReference>
<protein>
    <submittedName>
        <fullName evidence="2">Putative glutamate synthase (NADH) small subunit</fullName>
    </submittedName>
</protein>
<proteinExistence type="predicted"/>
<dbReference type="Gene3D" id="3.50.50.60">
    <property type="entry name" value="FAD/NAD(P)-binding domain"/>
    <property type="match status" value="2"/>
</dbReference>
<keyword evidence="3" id="KW-1185">Reference proteome</keyword>
<dbReference type="PANTHER" id="PTHR43100">
    <property type="entry name" value="GLUTAMATE SYNTHASE [NADPH] SMALL CHAIN"/>
    <property type="match status" value="1"/>
</dbReference>
<dbReference type="NCBIfam" id="TIGR01317">
    <property type="entry name" value="GOGAT_sm_gam"/>
    <property type="match status" value="1"/>
</dbReference>
<dbReference type="Proteomes" id="UP000194003">
    <property type="component" value="Unassembled WGS sequence"/>
</dbReference>
<dbReference type="EMBL" id="LVJN01000015">
    <property type="protein sequence ID" value="OSM07202.1"/>
    <property type="molecule type" value="Genomic_DNA"/>
</dbReference>
<accession>A0A1Y2K949</accession>
<dbReference type="GO" id="GO:0016639">
    <property type="term" value="F:oxidoreductase activity, acting on the CH-NH2 group of donors, NAD or NADP as acceptor"/>
    <property type="evidence" value="ECO:0007669"/>
    <property type="project" value="InterPro"/>
</dbReference>
<name>A0A1Y2K949_9PROT</name>
<sequence>MVGINREAVSIREIEKSIAEEAFERGLCEPQPPKTKTGKSVAVVGSGPAGMAAAQQLTRAGHDVTLFEKNEAVGGLLRFGIPDFKLEKTVIDRRLKQMTAEGLTIKTGVKVGTDITVADLRKQFDAVLLTGGSEQPRDLPIPGRELQGIHVAMQFLTQENRRVAGATFSAEETISAKDKHVVVIGGGDTGSDCVGTSNRHGAASVTQLELLPKPPKERADSTPWPLWPQMLRTSTSHDEGCERMWSILTKSFEGEDGQVKRINCVRLKWVEREDGGRPEMVEIPGSEFVLEADLVLLAMGFLHPVHDALIKDLNVDLDPRGNVQVGADFMTSEAGVFAAGDMATGQSLVLKAIDGGRKAAASVDAWLRGGVSVLTN</sequence>
<dbReference type="Pfam" id="PF07992">
    <property type="entry name" value="Pyr_redox_2"/>
    <property type="match status" value="1"/>
</dbReference>
<organism evidence="2 3">
    <name type="scientific">Magnetofaba australis IT-1</name>
    <dbReference type="NCBI Taxonomy" id="1434232"/>
    <lineage>
        <taxon>Bacteria</taxon>
        <taxon>Pseudomonadati</taxon>
        <taxon>Pseudomonadota</taxon>
        <taxon>Magnetococcia</taxon>
        <taxon>Magnetococcales</taxon>
        <taxon>Magnetococcaceae</taxon>
        <taxon>Magnetofaba</taxon>
    </lineage>
</organism>
<evidence type="ECO:0000313" key="2">
    <source>
        <dbReference type="EMBL" id="OSM07202.1"/>
    </source>
</evidence>
<reference evidence="2 3" key="1">
    <citation type="journal article" date="2016" name="BMC Genomics">
        <title>Combined genomic and structural analyses of a cultured magnetotactic bacterium reveals its niche adaptation to a dynamic environment.</title>
        <authorList>
            <person name="Araujo A.C."/>
            <person name="Morillo V."/>
            <person name="Cypriano J."/>
            <person name="Teixeira L.C."/>
            <person name="Leao P."/>
            <person name="Lyra S."/>
            <person name="Almeida L.G."/>
            <person name="Bazylinski D.A."/>
            <person name="Vasconcellos A.T."/>
            <person name="Abreu F."/>
            <person name="Lins U."/>
        </authorList>
    </citation>
    <scope>NUCLEOTIDE SEQUENCE [LARGE SCALE GENOMIC DNA]</scope>
    <source>
        <strain evidence="2 3">IT-1</strain>
    </source>
</reference>
<feature type="domain" description="FAD/NAD(P)-binding" evidence="1">
    <location>
        <begin position="40"/>
        <end position="355"/>
    </location>
</feature>
<dbReference type="InterPro" id="IPR023753">
    <property type="entry name" value="FAD/NAD-binding_dom"/>
</dbReference>
<dbReference type="AlphaFoldDB" id="A0A1Y2K949"/>
<dbReference type="GO" id="GO:0006537">
    <property type="term" value="P:glutamate biosynthetic process"/>
    <property type="evidence" value="ECO:0007669"/>
    <property type="project" value="InterPro"/>
</dbReference>
<dbReference type="InterPro" id="IPR036188">
    <property type="entry name" value="FAD/NAD-bd_sf"/>
</dbReference>
<gene>
    <name evidence="2" type="ORF">MAIT1_03872</name>
</gene>
<dbReference type="SUPFAM" id="SSF51971">
    <property type="entry name" value="Nucleotide-binding domain"/>
    <property type="match status" value="2"/>
</dbReference>
<dbReference type="InterPro" id="IPR006005">
    <property type="entry name" value="Glut_synth_ssu1"/>
</dbReference>
<dbReference type="PRINTS" id="PR00419">
    <property type="entry name" value="ADXRDTASE"/>
</dbReference>
<evidence type="ECO:0000313" key="3">
    <source>
        <dbReference type="Proteomes" id="UP000194003"/>
    </source>
</evidence>
<dbReference type="STRING" id="1434232.MAIT1_03872"/>
<dbReference type="PANTHER" id="PTHR43100:SF1">
    <property type="entry name" value="GLUTAMATE SYNTHASE [NADPH] SMALL CHAIN"/>
    <property type="match status" value="1"/>
</dbReference>